<name>A0A1N7RJA5_9BURK</name>
<dbReference type="STRING" id="1247936.BN2475_40041"/>
<protein>
    <submittedName>
        <fullName evidence="1">Uncharacterized protein</fullName>
    </submittedName>
</protein>
<accession>A0A1N7RJA5</accession>
<sequence length="79" mass="8770">MRSKTADAVFEQRLKRHARRQASVPFLLGQSFESADATQHIGAVLASPYFHGATRLGNRLRKREWSLSVCGARCATPTV</sequence>
<evidence type="ECO:0000313" key="2">
    <source>
        <dbReference type="Proteomes" id="UP000187012"/>
    </source>
</evidence>
<dbReference type="Proteomes" id="UP000187012">
    <property type="component" value="Unassembled WGS sequence"/>
</dbReference>
<evidence type="ECO:0000313" key="1">
    <source>
        <dbReference type="EMBL" id="SIT35191.1"/>
    </source>
</evidence>
<keyword evidence="2" id="KW-1185">Reference proteome</keyword>
<organism evidence="1 2">
    <name type="scientific">Paraburkholderia ribeironis</name>
    <dbReference type="NCBI Taxonomy" id="1247936"/>
    <lineage>
        <taxon>Bacteria</taxon>
        <taxon>Pseudomonadati</taxon>
        <taxon>Pseudomonadota</taxon>
        <taxon>Betaproteobacteria</taxon>
        <taxon>Burkholderiales</taxon>
        <taxon>Burkholderiaceae</taxon>
        <taxon>Paraburkholderia</taxon>
    </lineage>
</organism>
<dbReference type="EMBL" id="CYGX02000004">
    <property type="protein sequence ID" value="SIT35191.1"/>
    <property type="molecule type" value="Genomic_DNA"/>
</dbReference>
<proteinExistence type="predicted"/>
<dbReference type="AlphaFoldDB" id="A0A1N7RJA5"/>
<gene>
    <name evidence="1" type="ORF">BN2475_40041</name>
</gene>
<reference evidence="1 2" key="1">
    <citation type="submission" date="2016-12" db="EMBL/GenBank/DDBJ databases">
        <authorList>
            <person name="Song W.-J."/>
            <person name="Kurnit D.M."/>
        </authorList>
    </citation>
    <scope>NUCLEOTIDE SEQUENCE [LARGE SCALE GENOMIC DNA]</scope>
    <source>
        <strain evidence="1 2">STM7296</strain>
    </source>
</reference>